<comment type="caution">
    <text evidence="2">The sequence shown here is derived from an EMBL/GenBank/DDBJ whole genome shotgun (WGS) entry which is preliminary data.</text>
</comment>
<dbReference type="Proteomes" id="UP000664277">
    <property type="component" value="Unassembled WGS sequence"/>
</dbReference>
<evidence type="ECO:0000313" key="3">
    <source>
        <dbReference type="Proteomes" id="UP000664277"/>
    </source>
</evidence>
<protein>
    <submittedName>
        <fullName evidence="2">Uncharacterized protein</fullName>
    </submittedName>
</protein>
<name>A0A8J7TLC1_9BACT</name>
<feature type="region of interest" description="Disordered" evidence="1">
    <location>
        <begin position="59"/>
        <end position="80"/>
    </location>
</feature>
<organism evidence="2 3">
    <name type="scientific">Candidatus Obscuribacter phosphatis</name>
    <dbReference type="NCBI Taxonomy" id="1906157"/>
    <lineage>
        <taxon>Bacteria</taxon>
        <taxon>Bacillati</taxon>
        <taxon>Candidatus Melainabacteria</taxon>
        <taxon>Candidatus Obscuribacterales</taxon>
        <taxon>Candidatus Obscuribacteraceae</taxon>
        <taxon>Candidatus Obscuribacter</taxon>
    </lineage>
</organism>
<dbReference type="AlphaFoldDB" id="A0A8J7TLC1"/>
<dbReference type="EMBL" id="JAFLCK010000010">
    <property type="protein sequence ID" value="MBN8660459.1"/>
    <property type="molecule type" value="Genomic_DNA"/>
</dbReference>
<gene>
    <name evidence="2" type="ORF">J0M35_08870</name>
</gene>
<sequence>MTEEKSDSEPGSDLLQAVLARSFISQAQADLVKRDSENTGMSIEEVLLARRWITEEQLSELQGGQKSSEVSSASTGSKKQVVDRVSGGIIQMGGSSDDYGENLARYRSIMRDVLGNEQ</sequence>
<reference evidence="2" key="1">
    <citation type="submission" date="2021-02" db="EMBL/GenBank/DDBJ databases">
        <title>Genome-Resolved Metagenomics of a Microbial Community Performing Photosynthetic Biological Nutrient Removal.</title>
        <authorList>
            <person name="Mcdaniel E.A."/>
        </authorList>
    </citation>
    <scope>NUCLEOTIDE SEQUENCE</scope>
    <source>
        <strain evidence="2">UWPOB_OBS1</strain>
    </source>
</reference>
<evidence type="ECO:0000256" key="1">
    <source>
        <dbReference type="SAM" id="MobiDB-lite"/>
    </source>
</evidence>
<evidence type="ECO:0000313" key="2">
    <source>
        <dbReference type="EMBL" id="MBN8660459.1"/>
    </source>
</evidence>
<feature type="compositionally biased region" description="Polar residues" evidence="1">
    <location>
        <begin position="59"/>
        <end position="78"/>
    </location>
</feature>
<proteinExistence type="predicted"/>
<accession>A0A8J7TLC1</accession>